<feature type="transmembrane region" description="Helical" evidence="2">
    <location>
        <begin position="835"/>
        <end position="858"/>
    </location>
</feature>
<keyword evidence="2" id="KW-0812">Transmembrane</keyword>
<name>A0ABD5WLM6_9EURY</name>
<keyword evidence="2" id="KW-0472">Membrane</keyword>
<keyword evidence="2" id="KW-1133">Transmembrane helix</keyword>
<feature type="compositionally biased region" description="Low complexity" evidence="1">
    <location>
        <begin position="1205"/>
        <end position="1216"/>
    </location>
</feature>
<protein>
    <submittedName>
        <fullName evidence="4">Transglutaminase domain-containing protein</fullName>
    </submittedName>
</protein>
<dbReference type="InterPro" id="IPR002931">
    <property type="entry name" value="Transglutaminase-like"/>
</dbReference>
<feature type="compositionally biased region" description="Polar residues" evidence="1">
    <location>
        <begin position="395"/>
        <end position="407"/>
    </location>
</feature>
<evidence type="ECO:0000313" key="5">
    <source>
        <dbReference type="Proteomes" id="UP001596407"/>
    </source>
</evidence>
<dbReference type="Proteomes" id="UP001596407">
    <property type="component" value="Unassembled WGS sequence"/>
</dbReference>
<feature type="region of interest" description="Disordered" evidence="1">
    <location>
        <begin position="47"/>
        <end position="77"/>
    </location>
</feature>
<feature type="region of interest" description="Disordered" evidence="1">
    <location>
        <begin position="1002"/>
        <end position="1226"/>
    </location>
</feature>
<dbReference type="PANTHER" id="PTHR42736:SF1">
    <property type="entry name" value="PROTEIN-GLUTAMINE GAMMA-GLUTAMYLTRANSFERASE"/>
    <property type="match status" value="1"/>
</dbReference>
<dbReference type="RefSeq" id="WP_382209583.1">
    <property type="nucleotide sequence ID" value="NZ_JBHSZH010000005.1"/>
</dbReference>
<feature type="region of interest" description="Disordered" evidence="1">
    <location>
        <begin position="603"/>
        <end position="642"/>
    </location>
</feature>
<feature type="compositionally biased region" description="Basic and acidic residues" evidence="1">
    <location>
        <begin position="1038"/>
        <end position="1055"/>
    </location>
</feature>
<feature type="compositionally biased region" description="Gly residues" evidence="1">
    <location>
        <begin position="66"/>
        <end position="77"/>
    </location>
</feature>
<evidence type="ECO:0000313" key="4">
    <source>
        <dbReference type="EMBL" id="MFC7080290.1"/>
    </source>
</evidence>
<feature type="compositionally biased region" description="Low complexity" evidence="1">
    <location>
        <begin position="416"/>
        <end position="461"/>
    </location>
</feature>
<feature type="compositionally biased region" description="Basic and acidic residues" evidence="1">
    <location>
        <begin position="1113"/>
        <end position="1125"/>
    </location>
</feature>
<evidence type="ECO:0000259" key="3">
    <source>
        <dbReference type="SMART" id="SM00460"/>
    </source>
</evidence>
<dbReference type="InterPro" id="IPR038765">
    <property type="entry name" value="Papain-like_cys_pep_sf"/>
</dbReference>
<dbReference type="EMBL" id="JBHSZH010000005">
    <property type="protein sequence ID" value="MFC7080290.1"/>
    <property type="molecule type" value="Genomic_DNA"/>
</dbReference>
<dbReference type="Pfam" id="PF11992">
    <property type="entry name" value="TgpA_N"/>
    <property type="match status" value="1"/>
</dbReference>
<proteinExistence type="predicted"/>
<feature type="compositionally biased region" description="Low complexity" evidence="1">
    <location>
        <begin position="608"/>
        <end position="631"/>
    </location>
</feature>
<feature type="transmembrane region" description="Helical" evidence="2">
    <location>
        <begin position="21"/>
        <end position="41"/>
    </location>
</feature>
<dbReference type="InterPro" id="IPR052901">
    <property type="entry name" value="Bact_TGase-like"/>
</dbReference>
<sequence length="1226" mass="127731">MSEKPSPLVPDDEQSRDRLRAALVLCCVVAVLLAGTVVPAVSGAGLGGTPLGSVVPTPNVDPYGPADGGGGSAGGGGSGLATGGLGALNPGQQASLGGSLASNESAFRSRNAETHFTVRSSAASYWRTGAYDTYTGSGWEQSGDRRPYTGPIEGEGIQGRKVAYRVTLQRSATALPSVWRANALSRTGADSLSVTDQRAFVTDDPLPAGTTYAGVSHLPPRDPAVLKTAGRDYPAEIERRYTALPEETRQRLGPFTDRLTSDADSPYESARRIESWLESNKTYSLNVSQPADEDVASQFVFEMESGYCEYFATSMVAMLRSQGVPARYVVGYSTGQSVGANTYRVRAMNAHAWVEVYFPDVGWVRFDPTPGEQRLQAEQQALANRTDADAGEYTPNESGSPGEQFSVSDPEETTTRETGTATTRTATSDSAPGGSNARTATTAGTATGNGTRTATGSGTATDTRETTRGPGGTTVTATTVAATTTTTSDGTTATDPGESRGPRTPYEVTLNRTPVPGAIVEVTVRDNATPAVGVPVSFNGERVGVTDDSGTVVAPVPYTAQLRVGLGTDSGDTAALVAPPAPTAAPGAPATFDAPMALTAGPPGGFSSGASLSGASSSGASSPRTSSSRALQSENGSDDDGTEYALATNATLIVSGEVATESVVVVTATVRDVPVRDADVTLDGESVGTTDRSGRVRVELPESPGNVTLAVSRGSVSGERTLTIPDLEVTADPALPVALPGTPVEIRTTYGGDPLANANVSVAGAVRTTDIDGTATATLPLRDSARILVSARGQTRVRTVSGLFVNLAGLLGGIALALGVVVVAASRRGVGPRKLLALLGGAIRAIPGLVVAALFGAADRLSWAVETVADALRELAAGETTVGELLARLRAWLREREQAVRRRSRGALAGGALADGSASDAPDPDDYRTLREAWESFLRSVSVRRPSASTPGELADHAVREDDLPPGPVVTLRDAFRDVEYGARSPGDRLPQVEEAIDAIERATRRRTAEGDGGTDGDADPESGVTSDARPRLRFARRASDARGGRSRRLTESRRLAVGGGFAPRIAGTEATPARSRVGRRRVRGVDRPRESARPTPGRRRLPPVRRRGRPTRARDRGPPHPDRRGVRRPGRGGVRGRGGCAPARPRDARGHGRERARSGRRPPARGGPPRGRDRRVDRRPDRRGVPRRRVRAEIPAFGPPPGVVGPRGRATAARPANRRGGGSCA</sequence>
<feature type="compositionally biased region" description="Basic and acidic residues" evidence="1">
    <location>
        <begin position="1171"/>
        <end position="1185"/>
    </location>
</feature>
<feature type="transmembrane region" description="Helical" evidence="2">
    <location>
        <begin position="803"/>
        <end position="823"/>
    </location>
</feature>
<dbReference type="SUPFAM" id="SSF54001">
    <property type="entry name" value="Cysteine proteinases"/>
    <property type="match status" value="1"/>
</dbReference>
<comment type="caution">
    <text evidence="4">The sequence shown here is derived from an EMBL/GenBank/DDBJ whole genome shotgun (WGS) entry which is preliminary data.</text>
</comment>
<feature type="region of interest" description="Disordered" evidence="1">
    <location>
        <begin position="380"/>
        <end position="508"/>
    </location>
</feature>
<feature type="compositionally biased region" description="Low complexity" evidence="1">
    <location>
        <begin position="473"/>
        <end position="494"/>
    </location>
</feature>
<keyword evidence="5" id="KW-1185">Reference proteome</keyword>
<feature type="compositionally biased region" description="Basic residues" evidence="1">
    <location>
        <begin position="1097"/>
        <end position="1112"/>
    </location>
</feature>
<feature type="compositionally biased region" description="Basic and acidic residues" evidence="1">
    <location>
        <begin position="1084"/>
        <end position="1093"/>
    </location>
</feature>
<accession>A0ABD5WLM6</accession>
<gene>
    <name evidence="4" type="ORF">ACFQJ6_09370</name>
</gene>
<reference evidence="4 5" key="1">
    <citation type="journal article" date="2019" name="Int. J. Syst. Evol. Microbiol.">
        <title>The Global Catalogue of Microorganisms (GCM) 10K type strain sequencing project: providing services to taxonomists for standard genome sequencing and annotation.</title>
        <authorList>
            <consortium name="The Broad Institute Genomics Platform"/>
            <consortium name="The Broad Institute Genome Sequencing Center for Infectious Disease"/>
            <person name="Wu L."/>
            <person name="Ma J."/>
        </authorList>
    </citation>
    <scope>NUCLEOTIDE SEQUENCE [LARGE SCALE GENOMIC DNA]</scope>
    <source>
        <strain evidence="4 5">DT72</strain>
    </source>
</reference>
<evidence type="ECO:0000256" key="2">
    <source>
        <dbReference type="SAM" id="Phobius"/>
    </source>
</evidence>
<dbReference type="PANTHER" id="PTHR42736">
    <property type="entry name" value="PROTEIN-GLUTAMINE GAMMA-GLUTAMYLTRANSFERASE"/>
    <property type="match status" value="1"/>
</dbReference>
<organism evidence="4 5">
    <name type="scientific">Halorussus caseinilyticus</name>
    <dbReference type="NCBI Taxonomy" id="3034025"/>
    <lineage>
        <taxon>Archaea</taxon>
        <taxon>Methanobacteriati</taxon>
        <taxon>Methanobacteriota</taxon>
        <taxon>Stenosarchaea group</taxon>
        <taxon>Halobacteria</taxon>
        <taxon>Halobacteriales</taxon>
        <taxon>Haladaptataceae</taxon>
        <taxon>Halorussus</taxon>
    </lineage>
</organism>
<feature type="domain" description="Transglutaminase-like" evidence="3">
    <location>
        <begin position="300"/>
        <end position="370"/>
    </location>
</feature>
<dbReference type="Gene3D" id="3.10.620.30">
    <property type="match status" value="1"/>
</dbReference>
<dbReference type="AlphaFoldDB" id="A0ABD5WLM6"/>
<dbReference type="InterPro" id="IPR021878">
    <property type="entry name" value="TgpA_N"/>
</dbReference>
<feature type="region of interest" description="Disordered" evidence="1">
    <location>
        <begin position="577"/>
        <end position="596"/>
    </location>
</feature>
<feature type="compositionally biased region" description="Basic and acidic residues" evidence="1">
    <location>
        <begin position="1145"/>
        <end position="1158"/>
    </location>
</feature>
<dbReference type="Pfam" id="PF01841">
    <property type="entry name" value="Transglut_core"/>
    <property type="match status" value="1"/>
</dbReference>
<evidence type="ECO:0000256" key="1">
    <source>
        <dbReference type="SAM" id="MobiDB-lite"/>
    </source>
</evidence>
<dbReference type="SMART" id="SM00460">
    <property type="entry name" value="TGc"/>
    <property type="match status" value="1"/>
</dbReference>